<evidence type="ECO:0000313" key="2">
    <source>
        <dbReference type="Proteomes" id="UP000001901"/>
    </source>
</evidence>
<name>D2RGU8_ARCPA</name>
<organism evidence="1 2">
    <name type="scientific">Archaeoglobus profundus (strain DSM 5631 / JCM 9629 / NBRC 100127 / Av18)</name>
    <dbReference type="NCBI Taxonomy" id="572546"/>
    <lineage>
        <taxon>Archaea</taxon>
        <taxon>Methanobacteriati</taxon>
        <taxon>Methanobacteriota</taxon>
        <taxon>Archaeoglobi</taxon>
        <taxon>Archaeoglobales</taxon>
        <taxon>Archaeoglobaceae</taxon>
        <taxon>Archaeoglobus</taxon>
    </lineage>
</organism>
<proteinExistence type="predicted"/>
<dbReference type="EMBL" id="CP001857">
    <property type="protein sequence ID" value="ADB57523.1"/>
    <property type="molecule type" value="Genomic_DNA"/>
</dbReference>
<evidence type="ECO:0000313" key="1">
    <source>
        <dbReference type="EMBL" id="ADB57523.1"/>
    </source>
</evidence>
<gene>
    <name evidence="1" type="ordered locus">Arcpr_0457</name>
</gene>
<dbReference type="AlphaFoldDB" id="D2RGU8"/>
<reference evidence="1 2" key="1">
    <citation type="journal article" date="2010" name="Stand. Genomic Sci.">
        <title>Complete genome sequence of Archaeoglobus profundus type strain (AV18).</title>
        <authorList>
            <person name="von Jan M."/>
            <person name="Lapidus A."/>
            <person name="Del Rio T.G."/>
            <person name="Copeland A."/>
            <person name="Tice H."/>
            <person name="Cheng J.F."/>
            <person name="Lucas S."/>
            <person name="Chen F."/>
            <person name="Nolan M."/>
            <person name="Goodwin L."/>
            <person name="Han C."/>
            <person name="Pitluck S."/>
            <person name="Liolios K."/>
            <person name="Ivanova N."/>
            <person name="Mavromatis K."/>
            <person name="Ovchinnikova G."/>
            <person name="Chertkov O."/>
            <person name="Pati A."/>
            <person name="Chen A."/>
            <person name="Palaniappan K."/>
            <person name="Land M."/>
            <person name="Hauser L."/>
            <person name="Chang Y.J."/>
            <person name="Jeffries C.D."/>
            <person name="Saunders E."/>
            <person name="Brettin T."/>
            <person name="Detter J.C."/>
            <person name="Chain P."/>
            <person name="Eichinger K."/>
            <person name="Huber H."/>
            <person name="Spring S."/>
            <person name="Rohde M."/>
            <person name="Goker M."/>
            <person name="Wirth R."/>
            <person name="Woyke T."/>
            <person name="Bristow J."/>
            <person name="Eisen J.A."/>
            <person name="Markowitz V."/>
            <person name="Hugenholtz P."/>
            <person name="Kyrpides N.C."/>
            <person name="Klenk H.P."/>
        </authorList>
    </citation>
    <scope>NUCLEOTIDE SEQUENCE [LARGE SCALE GENOMIC DNA]</scope>
    <source>
        <strain evidence="2">DSM 5631 / JCM 9629 / NBRC 100127 / Av18</strain>
    </source>
</reference>
<accession>D2RGU8</accession>
<dbReference type="STRING" id="572546.Arcpr_0457"/>
<dbReference type="HOGENOM" id="CLU_2152478_0_0_2"/>
<dbReference type="KEGG" id="apo:Arcpr_0457"/>
<sequence>MGQKIDRSTIDEEFGRTQHLIQIPHLKIFVAKRLTDPARQTALADGFIVIELGEKASTNNAREIYEIIYKHLRELFIGIAPPELQKFAKETREISERLKTLAEEIERISSL</sequence>
<dbReference type="OrthoDB" id="385174at2157"/>
<keyword evidence="2" id="KW-1185">Reference proteome</keyword>
<dbReference type="Proteomes" id="UP000001901">
    <property type="component" value="Chromosome"/>
</dbReference>
<protein>
    <submittedName>
        <fullName evidence="1">Uncharacterized protein</fullName>
    </submittedName>
</protein>
<dbReference type="RefSeq" id="WP_012939859.1">
    <property type="nucleotide sequence ID" value="NC_013741.1"/>
</dbReference>
<dbReference type="PaxDb" id="572546-Arcpr_0457"/>
<dbReference type="GeneID" id="8739116"/>